<dbReference type="Proteomes" id="UP000197032">
    <property type="component" value="Unassembled WGS sequence"/>
</dbReference>
<comment type="caution">
    <text evidence="2">The sequence shown here is derived from an EMBL/GenBank/DDBJ whole genome shotgun (WGS) entry which is preliminary data.</text>
</comment>
<keyword evidence="1" id="KW-1005">Bacterial flagellum biogenesis</keyword>
<dbReference type="EMBL" id="BDGJ01000111">
    <property type="protein sequence ID" value="GAW92901.1"/>
    <property type="molecule type" value="Genomic_DNA"/>
</dbReference>
<name>A0A1Z5HU89_9FIRM</name>
<dbReference type="SUPFAM" id="SSF140566">
    <property type="entry name" value="FlgN-like"/>
    <property type="match status" value="1"/>
</dbReference>
<keyword evidence="3" id="KW-1185">Reference proteome</keyword>
<dbReference type="OrthoDB" id="1680765at2"/>
<organism evidence="2 3">
    <name type="scientific">Calderihabitans maritimus</name>
    <dbReference type="NCBI Taxonomy" id="1246530"/>
    <lineage>
        <taxon>Bacteria</taxon>
        <taxon>Bacillati</taxon>
        <taxon>Bacillota</taxon>
        <taxon>Clostridia</taxon>
        <taxon>Neomoorellales</taxon>
        <taxon>Calderihabitantaceae</taxon>
        <taxon>Calderihabitans</taxon>
    </lineage>
</organism>
<dbReference type="AlphaFoldDB" id="A0A1Z5HU89"/>
<accession>A0A1Z5HU89</accession>
<dbReference type="GO" id="GO:0044780">
    <property type="term" value="P:bacterial-type flagellum assembly"/>
    <property type="evidence" value="ECO:0007669"/>
    <property type="project" value="InterPro"/>
</dbReference>
<evidence type="ECO:0000313" key="2">
    <source>
        <dbReference type="EMBL" id="GAW92901.1"/>
    </source>
</evidence>
<sequence>MKELLISLREVMERQNSLVKELIELGNRETAALKKNDIIAVSRITKEQEILGTELVKAEQKRMQLHQELAGRLNLPRQCTLSQILDQNLPEGGEKLAQLSRELGENYHRLHEINELNKLLIRQSLALVNRLLTYLHPQHRLTYRSTGEVEVIPSSTLNQTV</sequence>
<dbReference type="Gene3D" id="1.20.58.300">
    <property type="entry name" value="FlgN-like"/>
    <property type="match status" value="1"/>
</dbReference>
<dbReference type="RefSeq" id="WP_088554153.1">
    <property type="nucleotide sequence ID" value="NZ_BDGJ01000111.1"/>
</dbReference>
<dbReference type="InterPro" id="IPR007809">
    <property type="entry name" value="FlgN-like"/>
</dbReference>
<evidence type="ECO:0000256" key="1">
    <source>
        <dbReference type="ARBA" id="ARBA00022795"/>
    </source>
</evidence>
<gene>
    <name evidence="2" type="ORF">KKC1_20480</name>
</gene>
<dbReference type="InterPro" id="IPR036679">
    <property type="entry name" value="FlgN-like_sf"/>
</dbReference>
<evidence type="ECO:0000313" key="3">
    <source>
        <dbReference type="Proteomes" id="UP000197032"/>
    </source>
</evidence>
<proteinExistence type="predicted"/>
<dbReference type="Pfam" id="PF05130">
    <property type="entry name" value="FlgN"/>
    <property type="match status" value="1"/>
</dbReference>
<reference evidence="3" key="1">
    <citation type="journal article" date="2017" name="Appl. Environ. Microbiol.">
        <title>Genomic Analysis of Calderihabitans maritimus KKC1, a Thermophilic, Hydrogenogenic, Carboxydotrophic Bacterium Isolated from Marine Sediment.</title>
        <authorList>
            <person name="Omae K."/>
            <person name="Yoneda Y."/>
            <person name="Fukuyama Y."/>
            <person name="Yoshida T."/>
            <person name="Sako Y."/>
        </authorList>
    </citation>
    <scope>NUCLEOTIDE SEQUENCE [LARGE SCALE GENOMIC DNA]</scope>
    <source>
        <strain evidence="3">KKC1</strain>
    </source>
</reference>
<protein>
    <submittedName>
        <fullName evidence="2">FlgN family protein</fullName>
    </submittedName>
</protein>